<feature type="region of interest" description="Disordered" evidence="1">
    <location>
        <begin position="153"/>
        <end position="176"/>
    </location>
</feature>
<reference evidence="3 4" key="1">
    <citation type="journal article" date="2013" name="Genome Announc.">
        <title>Whole-genome sequences of five oyster-associated bacteria show potential for crude oil hydrocarbon degradation.</title>
        <authorList>
            <person name="Chauhan A."/>
            <person name="Green S."/>
            <person name="Pathak A."/>
            <person name="Thomas J."/>
            <person name="Venkatramanan R."/>
        </authorList>
    </citation>
    <scope>NUCLEOTIDE SEQUENCE [LARGE SCALE GENOMIC DNA]</scope>
    <source>
        <strain evidence="3 4">MF109</strain>
    </source>
</reference>
<feature type="compositionally biased region" description="Basic and acidic residues" evidence="1">
    <location>
        <begin position="160"/>
        <end position="176"/>
    </location>
</feature>
<dbReference type="Proteomes" id="UP000016033">
    <property type="component" value="Unassembled WGS sequence"/>
</dbReference>
<comment type="caution">
    <text evidence="3">The sequence shown here is derived from an EMBL/GenBank/DDBJ whole genome shotgun (WGS) entry which is preliminary data.</text>
</comment>
<sequence>MPVDPAPYLLLGLPILALIVGGPLLRKRFSRGASEAGSRAGKRFASDRLDTALGVLGTTLVIQAPEGRAREIVASAMVEKEREYVIRDDGAYGIRFVEPDDTVVRLIPVAEGTRLQIETFREYFGFPQTVQPWVDLRERIASAARAQGISVADGPPVRYTRGDPLDDRNARWMRDT</sequence>
<keyword evidence="2" id="KW-1133">Transmembrane helix</keyword>
<organism evidence="3 4">
    <name type="scientific">Microbacterium maritypicum MF109</name>
    <dbReference type="NCBI Taxonomy" id="1333857"/>
    <lineage>
        <taxon>Bacteria</taxon>
        <taxon>Bacillati</taxon>
        <taxon>Actinomycetota</taxon>
        <taxon>Actinomycetes</taxon>
        <taxon>Micrococcales</taxon>
        <taxon>Microbacteriaceae</taxon>
        <taxon>Microbacterium</taxon>
    </lineage>
</organism>
<protein>
    <submittedName>
        <fullName evidence="3">Uncharacterized protein</fullName>
    </submittedName>
</protein>
<keyword evidence="2" id="KW-0812">Transmembrane</keyword>
<evidence type="ECO:0000256" key="2">
    <source>
        <dbReference type="SAM" id="Phobius"/>
    </source>
</evidence>
<name>T5KGX7_MICMQ</name>
<keyword evidence="2" id="KW-0472">Membrane</keyword>
<dbReference type="PATRIC" id="fig|1333857.3.peg.748"/>
<evidence type="ECO:0000256" key="1">
    <source>
        <dbReference type="SAM" id="MobiDB-lite"/>
    </source>
</evidence>
<gene>
    <name evidence="3" type="ORF">L687_12590</name>
</gene>
<accession>T5KGX7</accession>
<evidence type="ECO:0000313" key="3">
    <source>
        <dbReference type="EMBL" id="EQM82893.1"/>
    </source>
</evidence>
<proteinExistence type="predicted"/>
<dbReference type="AlphaFoldDB" id="T5KGX7"/>
<dbReference type="EMBL" id="ATAO01000090">
    <property type="protein sequence ID" value="EQM82893.1"/>
    <property type="molecule type" value="Genomic_DNA"/>
</dbReference>
<evidence type="ECO:0000313" key="4">
    <source>
        <dbReference type="Proteomes" id="UP000016033"/>
    </source>
</evidence>
<feature type="transmembrane region" description="Helical" evidence="2">
    <location>
        <begin position="6"/>
        <end position="25"/>
    </location>
</feature>